<sequence length="433" mass="48701">MANTDDPAEELQAQPPVSSLLLAKLPYELIHVIISFLPAPDLACVGATCRALADHALNDLLWADLVNARLPTRIKDPGIFKSFRRLYLAYYPCWFIPEHKIWFADNEPTGTLILARYDNRRGVIEGYQIVAERGHPVFHLWKAELSVLVQAFDPIVRLSLDDPVLFLKDPNPSNKTAIIQHSSQRKDRRMPLALDAHHVHSSLSFCAAISDRLHPDIESTRYWPPPMIPSSTRTMRTKENGQRRAVESMSELSEKFFCINKWTSLPVAFSPNNGQCQRTYSTLDPALYTPTKNKPYQGIWVGDYSTHGCEFLLVLQGEEYGTSEVDPEEEIGQRGSLRGIKLTGDMNVPRGEYSWVAKDIGTAGLVGIAGDEPFTGARMVRCEGHVAGIGYQDATFINSELILISTDVMAHYWKEMGHVSYFRRVDIDALLKT</sequence>
<evidence type="ECO:0000259" key="3">
    <source>
        <dbReference type="PROSITE" id="PS50181"/>
    </source>
</evidence>
<dbReference type="Proteomes" id="UP001148299">
    <property type="component" value="Unassembled WGS sequence"/>
</dbReference>
<dbReference type="EMBL" id="JAPZBR010000008">
    <property type="protein sequence ID" value="KAJ5340600.1"/>
    <property type="molecule type" value="Genomic_DNA"/>
</dbReference>
<dbReference type="Pfam" id="PF12014">
    <property type="entry name" value="Cyclin_D1_bind"/>
    <property type="match status" value="1"/>
</dbReference>
<gene>
    <name evidence="4" type="ORF">N7541_009724</name>
</gene>
<dbReference type="Pfam" id="PF12937">
    <property type="entry name" value="F-box-like"/>
    <property type="match status" value="1"/>
</dbReference>
<dbReference type="CDD" id="cd22117">
    <property type="entry name" value="F-box_FBXL4"/>
    <property type="match status" value="1"/>
</dbReference>
<name>A0A9W9QNJ8_PENBR</name>
<evidence type="ECO:0000256" key="1">
    <source>
        <dbReference type="ARBA" id="ARBA00004906"/>
    </source>
</evidence>
<dbReference type="InterPro" id="IPR045048">
    <property type="entry name" value="FBXO31/39"/>
</dbReference>
<dbReference type="PANTHER" id="PTHR10706:SF130">
    <property type="entry name" value="F-BOX ONLY PROTEIN 31"/>
    <property type="match status" value="1"/>
</dbReference>
<organism evidence="4 5">
    <name type="scientific">Penicillium brevicompactum</name>
    <dbReference type="NCBI Taxonomy" id="5074"/>
    <lineage>
        <taxon>Eukaryota</taxon>
        <taxon>Fungi</taxon>
        <taxon>Dikarya</taxon>
        <taxon>Ascomycota</taxon>
        <taxon>Pezizomycotina</taxon>
        <taxon>Eurotiomycetes</taxon>
        <taxon>Eurotiomycetidae</taxon>
        <taxon>Eurotiales</taxon>
        <taxon>Aspergillaceae</taxon>
        <taxon>Penicillium</taxon>
    </lineage>
</organism>
<keyword evidence="2" id="KW-0833">Ubl conjugation pathway</keyword>
<dbReference type="InterPro" id="IPR036047">
    <property type="entry name" value="F-box-like_dom_sf"/>
</dbReference>
<dbReference type="InterPro" id="IPR001810">
    <property type="entry name" value="F-box_dom"/>
</dbReference>
<protein>
    <recommendedName>
        <fullName evidence="3">F-box domain-containing protein</fullName>
    </recommendedName>
</protein>
<evidence type="ECO:0000313" key="5">
    <source>
        <dbReference type="Proteomes" id="UP001148299"/>
    </source>
</evidence>
<evidence type="ECO:0000313" key="4">
    <source>
        <dbReference type="EMBL" id="KAJ5340600.1"/>
    </source>
</evidence>
<reference evidence="4" key="2">
    <citation type="journal article" date="2023" name="IMA Fungus">
        <title>Comparative genomic study of the Penicillium genus elucidates a diverse pangenome and 15 lateral gene transfer events.</title>
        <authorList>
            <person name="Petersen C."/>
            <person name="Sorensen T."/>
            <person name="Nielsen M.R."/>
            <person name="Sondergaard T.E."/>
            <person name="Sorensen J.L."/>
            <person name="Fitzpatrick D.A."/>
            <person name="Frisvad J.C."/>
            <person name="Nielsen K.L."/>
        </authorList>
    </citation>
    <scope>NUCLEOTIDE SEQUENCE</scope>
    <source>
        <strain evidence="4">IBT 35675</strain>
    </source>
</reference>
<dbReference type="Gene3D" id="1.20.1280.50">
    <property type="match status" value="1"/>
</dbReference>
<dbReference type="AlphaFoldDB" id="A0A9W9QNJ8"/>
<reference evidence="4" key="1">
    <citation type="submission" date="2022-12" db="EMBL/GenBank/DDBJ databases">
        <authorList>
            <person name="Petersen C."/>
        </authorList>
    </citation>
    <scope>NUCLEOTIDE SEQUENCE</scope>
    <source>
        <strain evidence="4">IBT 35675</strain>
    </source>
</reference>
<feature type="domain" description="F-box" evidence="3">
    <location>
        <begin position="19"/>
        <end position="65"/>
    </location>
</feature>
<dbReference type="PROSITE" id="PS50181">
    <property type="entry name" value="FBOX"/>
    <property type="match status" value="1"/>
</dbReference>
<dbReference type="PANTHER" id="PTHR10706">
    <property type="entry name" value="F-BOX FAMILY PROTEIN"/>
    <property type="match status" value="1"/>
</dbReference>
<comment type="pathway">
    <text evidence="1">Protein modification; protein ubiquitination.</text>
</comment>
<proteinExistence type="predicted"/>
<comment type="caution">
    <text evidence="4">The sequence shown here is derived from an EMBL/GenBank/DDBJ whole genome shotgun (WGS) entry which is preliminary data.</text>
</comment>
<dbReference type="SUPFAM" id="SSF81383">
    <property type="entry name" value="F-box domain"/>
    <property type="match status" value="1"/>
</dbReference>
<keyword evidence="5" id="KW-1185">Reference proteome</keyword>
<evidence type="ECO:0000256" key="2">
    <source>
        <dbReference type="ARBA" id="ARBA00022786"/>
    </source>
</evidence>
<accession>A0A9W9QNJ8</accession>